<dbReference type="CDD" id="cd06223">
    <property type="entry name" value="PRTases_typeI"/>
    <property type="match status" value="1"/>
</dbReference>
<evidence type="ECO:0000256" key="1">
    <source>
        <dbReference type="ARBA" id="ARBA00013247"/>
    </source>
</evidence>
<keyword evidence="3" id="KW-0479">Metal-binding</keyword>
<dbReference type="InterPro" id="IPR005946">
    <property type="entry name" value="Rib-P_diPkinase"/>
</dbReference>
<reference evidence="11 12" key="1">
    <citation type="journal article" date="2016" name="Nat. Commun.">
        <title>Thousands of microbial genomes shed light on interconnected biogeochemical processes in an aquifer system.</title>
        <authorList>
            <person name="Anantharaman K."/>
            <person name="Brown C.T."/>
            <person name="Hug L.A."/>
            <person name="Sharon I."/>
            <person name="Castelle C.J."/>
            <person name="Probst A.J."/>
            <person name="Thomas B.C."/>
            <person name="Singh A."/>
            <person name="Wilkins M.J."/>
            <person name="Karaoz U."/>
            <person name="Brodie E.L."/>
            <person name="Williams K.H."/>
            <person name="Hubbard S.S."/>
            <person name="Banfield J.F."/>
        </authorList>
    </citation>
    <scope>NUCLEOTIDE SEQUENCE [LARGE SCALE GENOMIC DNA]</scope>
</reference>
<dbReference type="SMART" id="SM01400">
    <property type="entry name" value="Pribosyltran_N"/>
    <property type="match status" value="1"/>
</dbReference>
<evidence type="ECO:0000313" key="12">
    <source>
        <dbReference type="Proteomes" id="UP000177383"/>
    </source>
</evidence>
<dbReference type="GO" id="GO:0016301">
    <property type="term" value="F:kinase activity"/>
    <property type="evidence" value="ECO:0007669"/>
    <property type="project" value="UniProtKB-KW"/>
</dbReference>
<dbReference type="Gene3D" id="3.40.50.2020">
    <property type="match status" value="2"/>
</dbReference>
<dbReference type="EMBL" id="MFJE01000043">
    <property type="protein sequence ID" value="OGG13665.1"/>
    <property type="molecule type" value="Genomic_DNA"/>
</dbReference>
<dbReference type="STRING" id="1798375.A2773_05920"/>
<evidence type="ECO:0000256" key="4">
    <source>
        <dbReference type="ARBA" id="ARBA00022727"/>
    </source>
</evidence>
<proteinExistence type="predicted"/>
<evidence type="ECO:0000259" key="10">
    <source>
        <dbReference type="Pfam" id="PF13793"/>
    </source>
</evidence>
<evidence type="ECO:0000256" key="8">
    <source>
        <dbReference type="ARBA" id="ARBA00022842"/>
    </source>
</evidence>
<organism evidence="11 12">
    <name type="scientific">Candidatus Gottesmanbacteria bacterium RIFCSPHIGHO2_01_FULL_39_10</name>
    <dbReference type="NCBI Taxonomy" id="1798375"/>
    <lineage>
        <taxon>Bacteria</taxon>
        <taxon>Candidatus Gottesmaniibacteriota</taxon>
    </lineage>
</organism>
<dbReference type="PANTHER" id="PTHR10210:SF41">
    <property type="entry name" value="RIBOSE-PHOSPHATE PYROPHOSPHOKINASE 1, CHLOROPLASTIC"/>
    <property type="match status" value="1"/>
</dbReference>
<dbReference type="SUPFAM" id="SSF53271">
    <property type="entry name" value="PRTase-like"/>
    <property type="match status" value="2"/>
</dbReference>
<dbReference type="InterPro" id="IPR029057">
    <property type="entry name" value="PRTase-like"/>
</dbReference>
<dbReference type="NCBIfam" id="TIGR01251">
    <property type="entry name" value="ribP_PPkin"/>
    <property type="match status" value="1"/>
</dbReference>
<dbReference type="Pfam" id="PF14572">
    <property type="entry name" value="Pribosyl_synth"/>
    <property type="match status" value="1"/>
</dbReference>
<evidence type="ECO:0000256" key="3">
    <source>
        <dbReference type="ARBA" id="ARBA00022723"/>
    </source>
</evidence>
<evidence type="ECO:0000313" key="11">
    <source>
        <dbReference type="EMBL" id="OGG13665.1"/>
    </source>
</evidence>
<keyword evidence="5" id="KW-0547">Nucleotide-binding</keyword>
<sequence>MLKIFSGTAHPELSQTVAKLLKLPLSDCEVVRFGNSEVRVRIKADVKNATCVVIQPATNPTDAHFMELFFFCDALKRQEASKVIGVIPYFGYAKQNFQHRTGESVSVNVIIRFLEAIGFNKIHAFDLHDEATTGVFSIPFKHLSAFPLLAEYIREYFKKKGIDLTDIALVSPDQGAVEKVRNFGKVFFKSEDFPEVVIEKKRNLEKIHQAKPYDLYGNVQGKTALIVDDMVVSGSTLLPAADLCLTRGAKEVYAAVIHHDFTKQAPKLLQNSKLKRFFTTNTIALQPEQKFPQLEEISVASIIAEELKTI</sequence>
<dbReference type="GO" id="GO:0004749">
    <property type="term" value="F:ribose phosphate diphosphokinase activity"/>
    <property type="evidence" value="ECO:0007669"/>
    <property type="project" value="UniProtKB-EC"/>
</dbReference>
<dbReference type="GO" id="GO:0006015">
    <property type="term" value="P:5-phosphoribose 1-diphosphate biosynthetic process"/>
    <property type="evidence" value="ECO:0007669"/>
    <property type="project" value="TreeGrafter"/>
</dbReference>
<dbReference type="GO" id="GO:0005524">
    <property type="term" value="F:ATP binding"/>
    <property type="evidence" value="ECO:0007669"/>
    <property type="project" value="UniProtKB-KW"/>
</dbReference>
<dbReference type="InterPro" id="IPR000836">
    <property type="entry name" value="PRTase_dom"/>
</dbReference>
<evidence type="ECO:0000256" key="7">
    <source>
        <dbReference type="ARBA" id="ARBA00022840"/>
    </source>
</evidence>
<dbReference type="GO" id="GO:0006164">
    <property type="term" value="P:purine nucleotide biosynthetic process"/>
    <property type="evidence" value="ECO:0007669"/>
    <property type="project" value="TreeGrafter"/>
</dbReference>
<keyword evidence="6" id="KW-0418">Kinase</keyword>
<dbReference type="GO" id="GO:0002189">
    <property type="term" value="C:ribose phosphate diphosphokinase complex"/>
    <property type="evidence" value="ECO:0007669"/>
    <property type="project" value="TreeGrafter"/>
</dbReference>
<keyword evidence="2" id="KW-0808">Transferase</keyword>
<name>A0A1F5ZMV3_9BACT</name>
<comment type="caution">
    <text evidence="11">The sequence shown here is derived from an EMBL/GenBank/DDBJ whole genome shotgun (WGS) entry which is preliminary data.</text>
</comment>
<keyword evidence="4" id="KW-0545">Nucleotide biosynthesis</keyword>
<dbReference type="GO" id="GO:0000287">
    <property type="term" value="F:magnesium ion binding"/>
    <property type="evidence" value="ECO:0007669"/>
    <property type="project" value="InterPro"/>
</dbReference>
<dbReference type="GO" id="GO:0005737">
    <property type="term" value="C:cytoplasm"/>
    <property type="evidence" value="ECO:0007669"/>
    <property type="project" value="TreeGrafter"/>
</dbReference>
<keyword evidence="7" id="KW-0067">ATP-binding</keyword>
<dbReference type="EC" id="2.7.6.1" evidence="1"/>
<evidence type="ECO:0000256" key="2">
    <source>
        <dbReference type="ARBA" id="ARBA00022679"/>
    </source>
</evidence>
<evidence type="ECO:0000256" key="6">
    <source>
        <dbReference type="ARBA" id="ARBA00022777"/>
    </source>
</evidence>
<dbReference type="Proteomes" id="UP000177383">
    <property type="component" value="Unassembled WGS sequence"/>
</dbReference>
<accession>A0A1F5ZMV3</accession>
<dbReference type="InterPro" id="IPR029099">
    <property type="entry name" value="Pribosyltran_N"/>
</dbReference>
<evidence type="ECO:0000256" key="9">
    <source>
        <dbReference type="ARBA" id="ARBA00049535"/>
    </source>
</evidence>
<gene>
    <name evidence="11" type="ORF">A2773_05920</name>
</gene>
<keyword evidence="8" id="KW-0460">Magnesium</keyword>
<comment type="catalytic activity">
    <reaction evidence="9">
        <text>D-ribose 5-phosphate + ATP = 5-phospho-alpha-D-ribose 1-diphosphate + AMP + H(+)</text>
        <dbReference type="Rhea" id="RHEA:15609"/>
        <dbReference type="ChEBI" id="CHEBI:15378"/>
        <dbReference type="ChEBI" id="CHEBI:30616"/>
        <dbReference type="ChEBI" id="CHEBI:58017"/>
        <dbReference type="ChEBI" id="CHEBI:78346"/>
        <dbReference type="ChEBI" id="CHEBI:456215"/>
        <dbReference type="EC" id="2.7.6.1"/>
    </reaction>
</comment>
<evidence type="ECO:0000256" key="5">
    <source>
        <dbReference type="ARBA" id="ARBA00022741"/>
    </source>
</evidence>
<dbReference type="PANTHER" id="PTHR10210">
    <property type="entry name" value="RIBOSE-PHOSPHATE DIPHOSPHOKINASE FAMILY MEMBER"/>
    <property type="match status" value="1"/>
</dbReference>
<dbReference type="Pfam" id="PF13793">
    <property type="entry name" value="Pribosyltran_N"/>
    <property type="match status" value="1"/>
</dbReference>
<feature type="domain" description="Ribose-phosphate pyrophosphokinase N-terminal" evidence="10">
    <location>
        <begin position="2"/>
        <end position="118"/>
    </location>
</feature>
<protein>
    <recommendedName>
        <fullName evidence="1">ribose-phosphate diphosphokinase</fullName>
        <ecNumber evidence="1">2.7.6.1</ecNumber>
    </recommendedName>
</protein>
<dbReference type="FunFam" id="3.40.50.2020:FF:000007">
    <property type="entry name" value="Ribose-phosphate pyrophosphokinase"/>
    <property type="match status" value="1"/>
</dbReference>
<dbReference type="AlphaFoldDB" id="A0A1F5ZMV3"/>